<dbReference type="InterPro" id="IPR002156">
    <property type="entry name" value="RNaseH_domain"/>
</dbReference>
<dbReference type="SUPFAM" id="SSF53098">
    <property type="entry name" value="Ribonuclease H-like"/>
    <property type="match status" value="1"/>
</dbReference>
<dbReference type="PANTHER" id="PTHR47074:SF11">
    <property type="entry name" value="REVERSE TRANSCRIPTASE-LIKE PROTEIN"/>
    <property type="match status" value="1"/>
</dbReference>
<evidence type="ECO:0000259" key="1">
    <source>
        <dbReference type="Pfam" id="PF13456"/>
    </source>
</evidence>
<dbReference type="OMA" id="MERVATC"/>
<dbReference type="CDD" id="cd06222">
    <property type="entry name" value="RNase_H_like"/>
    <property type="match status" value="1"/>
</dbReference>
<dbReference type="Pfam" id="PF13456">
    <property type="entry name" value="RVT_3"/>
    <property type="match status" value="1"/>
</dbReference>
<dbReference type="GO" id="GO:0004523">
    <property type="term" value="F:RNA-DNA hybrid ribonuclease activity"/>
    <property type="evidence" value="ECO:0007669"/>
    <property type="project" value="InterPro"/>
</dbReference>
<reference evidence="2 3" key="1">
    <citation type="submission" date="2017-09" db="EMBL/GenBank/DDBJ databases">
        <authorList>
            <consortium name="International Durum Wheat Genome Sequencing Consortium (IDWGSC)"/>
            <person name="Milanesi L."/>
        </authorList>
    </citation>
    <scope>NUCLEOTIDE SEQUENCE [LARGE SCALE GENOMIC DNA]</scope>
    <source>
        <strain evidence="3">cv. Svevo</strain>
    </source>
</reference>
<dbReference type="InterPro" id="IPR036397">
    <property type="entry name" value="RNaseH_sf"/>
</dbReference>
<name>A0A9R1QKH7_TRITD</name>
<proteinExistence type="predicted"/>
<dbReference type="InterPro" id="IPR012337">
    <property type="entry name" value="RNaseH-like_sf"/>
</dbReference>
<gene>
    <name evidence="2" type="ORF">TRITD_3Bv1G144340</name>
</gene>
<dbReference type="AlphaFoldDB" id="A0A9R1QKH7"/>
<dbReference type="Gene3D" id="3.30.420.10">
    <property type="entry name" value="Ribonuclease H-like superfamily/Ribonuclease H"/>
    <property type="match status" value="1"/>
</dbReference>
<dbReference type="GO" id="GO:0003676">
    <property type="term" value="F:nucleic acid binding"/>
    <property type="evidence" value="ECO:0007669"/>
    <property type="project" value="InterPro"/>
</dbReference>
<protein>
    <recommendedName>
        <fullName evidence="1">RNase H type-1 domain-containing protein</fullName>
    </recommendedName>
</protein>
<feature type="domain" description="RNase H type-1" evidence="1">
    <location>
        <begin position="181"/>
        <end position="303"/>
    </location>
</feature>
<evidence type="ECO:0000313" key="3">
    <source>
        <dbReference type="Proteomes" id="UP000324705"/>
    </source>
</evidence>
<dbReference type="InterPro" id="IPR052929">
    <property type="entry name" value="RNase_H-like_EbsB-rel"/>
</dbReference>
<organism evidence="2 3">
    <name type="scientific">Triticum turgidum subsp. durum</name>
    <name type="common">Durum wheat</name>
    <name type="synonym">Triticum durum</name>
    <dbReference type="NCBI Taxonomy" id="4567"/>
    <lineage>
        <taxon>Eukaryota</taxon>
        <taxon>Viridiplantae</taxon>
        <taxon>Streptophyta</taxon>
        <taxon>Embryophyta</taxon>
        <taxon>Tracheophyta</taxon>
        <taxon>Spermatophyta</taxon>
        <taxon>Magnoliopsida</taxon>
        <taxon>Liliopsida</taxon>
        <taxon>Poales</taxon>
        <taxon>Poaceae</taxon>
        <taxon>BOP clade</taxon>
        <taxon>Pooideae</taxon>
        <taxon>Triticodae</taxon>
        <taxon>Triticeae</taxon>
        <taxon>Triticinae</taxon>
        <taxon>Triticum</taxon>
    </lineage>
</organism>
<dbReference type="Gramene" id="TRITD3Bv1G144340.1">
    <property type="protein sequence ID" value="TRITD3Bv1G144340.1"/>
    <property type="gene ID" value="TRITD3Bv1G144340"/>
</dbReference>
<sequence>MATKKNKWKRTLEVGSTCNICGNGEEDEFHAVISCTKSRALRHEMRAAWELPSEEKLRYSGDDWLQILLNPCKPEIRTKILLLLWRCWFLQDDCTHNAGKELVSRSAMFLKQYVEELTCGGSGEETDSKGKQKALQSGGALAKGFSLFPLSTGIDGQEVGATVDHTISHWRPPMAGTVTLNTDAAFLTGSGDSHSGAIARDHDGSVIFSLSEHGLRCKSAEEAEAQALLTGLRHLSALYTGPMIAETDCMYIANELRSGTSSLSACYPVLADIKVELAKFAAAQVQHVSRNQNKMAHLLAARARKMDGMYLVASVPADLSAALVADLVLAEE</sequence>
<dbReference type="Proteomes" id="UP000324705">
    <property type="component" value="Chromosome 3B"/>
</dbReference>
<evidence type="ECO:0000313" key="2">
    <source>
        <dbReference type="EMBL" id="VAH78253.1"/>
    </source>
</evidence>
<accession>A0A9R1QKH7</accession>
<keyword evidence="3" id="KW-1185">Reference proteome</keyword>
<dbReference type="PANTHER" id="PTHR47074">
    <property type="entry name" value="BNAC02G40300D PROTEIN"/>
    <property type="match status" value="1"/>
</dbReference>
<dbReference type="EMBL" id="LT934116">
    <property type="protein sequence ID" value="VAH78253.1"/>
    <property type="molecule type" value="Genomic_DNA"/>
</dbReference>
<dbReference type="InterPro" id="IPR044730">
    <property type="entry name" value="RNase_H-like_dom_plant"/>
</dbReference>